<comment type="subcellular location">
    <subcellularLocation>
        <location evidence="1">Membrane</location>
        <topology evidence="1">Multi-pass membrane protein</topology>
    </subcellularLocation>
</comment>
<accession>A0A3P7Y3D6</accession>
<evidence type="ECO:0000256" key="1">
    <source>
        <dbReference type="ARBA" id="ARBA00004141"/>
    </source>
</evidence>
<keyword evidence="3 6" id="KW-1133">Transmembrane helix</keyword>
<sequence>LAYYSPDTLSAYLPLIGPVAAHIGNNYHWITVVTNIFALVAHIGESLYALYLCNKMQFSFSCSAQWFLQTFLLGFPSLSILTNFAYKSKKNRKR</sequence>
<feature type="transmembrane region" description="Helical" evidence="6">
    <location>
        <begin position="66"/>
        <end position="86"/>
    </location>
</feature>
<gene>
    <name evidence="7" type="ORF">HPBE_LOCUS7339</name>
</gene>
<evidence type="ECO:0000313" key="8">
    <source>
        <dbReference type="Proteomes" id="UP000050761"/>
    </source>
</evidence>
<evidence type="ECO:0000256" key="2">
    <source>
        <dbReference type="ARBA" id="ARBA00022692"/>
    </source>
</evidence>
<dbReference type="AlphaFoldDB" id="A0A183FJV2"/>
<keyword evidence="8" id="KW-1185">Reference proteome</keyword>
<dbReference type="WBParaSite" id="HPBE_0000733801-mRNA-1">
    <property type="protein sequence ID" value="HPBE_0000733801-mRNA-1"/>
    <property type="gene ID" value="HPBE_0000733801"/>
</dbReference>
<reference evidence="9" key="2">
    <citation type="submission" date="2019-09" db="UniProtKB">
        <authorList>
            <consortium name="WormBaseParasite"/>
        </authorList>
    </citation>
    <scope>IDENTIFICATION</scope>
</reference>
<keyword evidence="4 6" id="KW-0472">Membrane</keyword>
<organism evidence="8 9">
    <name type="scientific">Heligmosomoides polygyrus</name>
    <name type="common">Parasitic roundworm</name>
    <dbReference type="NCBI Taxonomy" id="6339"/>
    <lineage>
        <taxon>Eukaryota</taxon>
        <taxon>Metazoa</taxon>
        <taxon>Ecdysozoa</taxon>
        <taxon>Nematoda</taxon>
        <taxon>Chromadorea</taxon>
        <taxon>Rhabditida</taxon>
        <taxon>Rhabditina</taxon>
        <taxon>Rhabditomorpha</taxon>
        <taxon>Strongyloidea</taxon>
        <taxon>Heligmosomidae</taxon>
        <taxon>Heligmosomoides</taxon>
    </lineage>
</organism>
<dbReference type="InterPro" id="IPR028110">
    <property type="entry name" value="TMEM254"/>
</dbReference>
<evidence type="ECO:0000256" key="5">
    <source>
        <dbReference type="ARBA" id="ARBA00034834"/>
    </source>
</evidence>
<accession>A0A183FJV2</accession>
<dbReference type="PANTHER" id="PTHR34104:SF3">
    <property type="entry name" value="TRANSMEMBRANE PROTEIN 254"/>
    <property type="match status" value="1"/>
</dbReference>
<dbReference type="Proteomes" id="UP000050761">
    <property type="component" value="Unassembled WGS sequence"/>
</dbReference>
<evidence type="ECO:0000256" key="4">
    <source>
        <dbReference type="ARBA" id="ARBA00023136"/>
    </source>
</evidence>
<dbReference type="Pfam" id="PF14934">
    <property type="entry name" value="TMEM254"/>
    <property type="match status" value="1"/>
</dbReference>
<protein>
    <recommendedName>
        <fullName evidence="5">Transmembrane protein 254</fullName>
    </recommendedName>
</protein>
<dbReference type="PANTHER" id="PTHR34104">
    <property type="entry name" value="TRANSMEMBRANE PROTEIN 254"/>
    <property type="match status" value="1"/>
</dbReference>
<keyword evidence="2 6" id="KW-0812">Transmembrane</keyword>
<reference evidence="7 8" key="1">
    <citation type="submission" date="2018-11" db="EMBL/GenBank/DDBJ databases">
        <authorList>
            <consortium name="Pathogen Informatics"/>
        </authorList>
    </citation>
    <scope>NUCLEOTIDE SEQUENCE [LARGE SCALE GENOMIC DNA]</scope>
</reference>
<dbReference type="GO" id="GO:0016020">
    <property type="term" value="C:membrane"/>
    <property type="evidence" value="ECO:0007669"/>
    <property type="project" value="UniProtKB-SubCell"/>
</dbReference>
<name>A0A183FJV2_HELPZ</name>
<evidence type="ECO:0000313" key="7">
    <source>
        <dbReference type="EMBL" id="VDO71819.1"/>
    </source>
</evidence>
<evidence type="ECO:0000313" key="9">
    <source>
        <dbReference type="WBParaSite" id="HPBE_0000733801-mRNA-1"/>
    </source>
</evidence>
<evidence type="ECO:0000256" key="3">
    <source>
        <dbReference type="ARBA" id="ARBA00022989"/>
    </source>
</evidence>
<evidence type="ECO:0000256" key="6">
    <source>
        <dbReference type="SAM" id="Phobius"/>
    </source>
</evidence>
<dbReference type="EMBL" id="UZAH01025862">
    <property type="protein sequence ID" value="VDO71819.1"/>
    <property type="molecule type" value="Genomic_DNA"/>
</dbReference>
<proteinExistence type="predicted"/>
<dbReference type="OrthoDB" id="9984821at2759"/>